<comment type="caution">
    <text evidence="1">The sequence shown here is derived from an EMBL/GenBank/DDBJ whole genome shotgun (WGS) entry which is preliminary data.</text>
</comment>
<organism evidence="1 2">
    <name type="scientific">Xanthoceras sorbifolium</name>
    <dbReference type="NCBI Taxonomy" id="99658"/>
    <lineage>
        <taxon>Eukaryota</taxon>
        <taxon>Viridiplantae</taxon>
        <taxon>Streptophyta</taxon>
        <taxon>Embryophyta</taxon>
        <taxon>Tracheophyta</taxon>
        <taxon>Spermatophyta</taxon>
        <taxon>Magnoliopsida</taxon>
        <taxon>eudicotyledons</taxon>
        <taxon>Gunneridae</taxon>
        <taxon>Pentapetalae</taxon>
        <taxon>rosids</taxon>
        <taxon>malvids</taxon>
        <taxon>Sapindales</taxon>
        <taxon>Sapindaceae</taxon>
        <taxon>Xanthoceroideae</taxon>
        <taxon>Xanthoceras</taxon>
    </lineage>
</organism>
<name>A0ABQ8HKX5_9ROSI</name>
<sequence>MSASTYSRPPLHSLYPPPPLSHSFSRQIHFSHCQPPRLRSALSTGLKSHNRRFPHVFSGAKARVSAWEEKPYETLSSGKRSYLDVQDVVAFLDPPKELIPLDPASYNPAAYLWKKIEDIPEERRHQLLHLLKPRLISRAWEIAGTRYDDPKLSKKSASNLLSSKDDQMLLEFYNCRTSGVLSDADQCFPSLFWADLPLFAADQCLSGPIQYSPAETSADLCFSGLIQCSSAKTSANLVFFSLQHRQSGVSGLLWHKPKPI</sequence>
<reference evidence="1 2" key="1">
    <citation type="submission" date="2021-02" db="EMBL/GenBank/DDBJ databases">
        <title>Plant Genome Project.</title>
        <authorList>
            <person name="Zhang R.-G."/>
        </authorList>
    </citation>
    <scope>NUCLEOTIDE SEQUENCE [LARGE SCALE GENOMIC DNA]</scope>
    <source>
        <tissue evidence="1">Leaves</tissue>
    </source>
</reference>
<keyword evidence="2" id="KW-1185">Reference proteome</keyword>
<dbReference type="PANTHER" id="PTHR37201:SF1">
    <property type="entry name" value="WD REPEAT PROTEIN"/>
    <property type="match status" value="1"/>
</dbReference>
<accession>A0ABQ8HKX5</accession>
<dbReference type="Proteomes" id="UP000827721">
    <property type="component" value="Unassembled WGS sequence"/>
</dbReference>
<gene>
    <name evidence="1" type="ORF">JRO89_XS09G0063900</name>
</gene>
<protein>
    <submittedName>
        <fullName evidence="1">Uncharacterized protein</fullName>
    </submittedName>
</protein>
<dbReference type="EMBL" id="JAFEMO010000009">
    <property type="protein sequence ID" value="KAH7564908.1"/>
    <property type="molecule type" value="Genomic_DNA"/>
</dbReference>
<evidence type="ECO:0000313" key="2">
    <source>
        <dbReference type="Proteomes" id="UP000827721"/>
    </source>
</evidence>
<proteinExistence type="predicted"/>
<dbReference type="PANTHER" id="PTHR37201">
    <property type="entry name" value="WD REPEAT PROTEIN"/>
    <property type="match status" value="1"/>
</dbReference>
<evidence type="ECO:0000313" key="1">
    <source>
        <dbReference type="EMBL" id="KAH7564908.1"/>
    </source>
</evidence>